<feature type="compositionally biased region" description="Acidic residues" evidence="1">
    <location>
        <begin position="193"/>
        <end position="206"/>
    </location>
</feature>
<name>A0A9P6V0E6_9FUNG</name>
<gene>
    <name evidence="2" type="ORF">BGZ99_003081</name>
</gene>
<feature type="compositionally biased region" description="Low complexity" evidence="1">
    <location>
        <begin position="93"/>
        <end position="110"/>
    </location>
</feature>
<dbReference type="Proteomes" id="UP000738325">
    <property type="component" value="Unassembled WGS sequence"/>
</dbReference>
<evidence type="ECO:0000313" key="2">
    <source>
        <dbReference type="EMBL" id="KAG0329191.1"/>
    </source>
</evidence>
<feature type="compositionally biased region" description="Basic residues" evidence="1">
    <location>
        <begin position="218"/>
        <end position="228"/>
    </location>
</feature>
<feature type="compositionally biased region" description="Basic and acidic residues" evidence="1">
    <location>
        <begin position="111"/>
        <end position="124"/>
    </location>
</feature>
<dbReference type="EMBL" id="JAAAIP010000020">
    <property type="protein sequence ID" value="KAG0329191.1"/>
    <property type="molecule type" value="Genomic_DNA"/>
</dbReference>
<feature type="region of interest" description="Disordered" evidence="1">
    <location>
        <begin position="170"/>
        <end position="255"/>
    </location>
</feature>
<evidence type="ECO:0000256" key="1">
    <source>
        <dbReference type="SAM" id="MobiDB-lite"/>
    </source>
</evidence>
<proteinExistence type="predicted"/>
<dbReference type="OrthoDB" id="2446484at2759"/>
<dbReference type="AlphaFoldDB" id="A0A9P6V0E6"/>
<reference evidence="2" key="1">
    <citation type="journal article" date="2020" name="Fungal Divers.">
        <title>Resolving the Mortierellaceae phylogeny through synthesis of multi-gene phylogenetics and phylogenomics.</title>
        <authorList>
            <person name="Vandepol N."/>
            <person name="Liber J."/>
            <person name="Desiro A."/>
            <person name="Na H."/>
            <person name="Kennedy M."/>
            <person name="Barry K."/>
            <person name="Grigoriev I.V."/>
            <person name="Miller A.N."/>
            <person name="O'Donnell K."/>
            <person name="Stajich J.E."/>
            <person name="Bonito G."/>
        </authorList>
    </citation>
    <scope>NUCLEOTIDE SEQUENCE</scope>
    <source>
        <strain evidence="2">REB-010B</strain>
    </source>
</reference>
<comment type="caution">
    <text evidence="2">The sequence shown here is derived from an EMBL/GenBank/DDBJ whole genome shotgun (WGS) entry which is preliminary data.</text>
</comment>
<feature type="region of interest" description="Disordered" evidence="1">
    <location>
        <begin position="19"/>
        <end position="41"/>
    </location>
</feature>
<accession>A0A9P6V0E6</accession>
<keyword evidence="3" id="KW-1185">Reference proteome</keyword>
<feature type="region of interest" description="Disordered" evidence="1">
    <location>
        <begin position="93"/>
        <end position="124"/>
    </location>
</feature>
<evidence type="ECO:0000313" key="3">
    <source>
        <dbReference type="Proteomes" id="UP000738325"/>
    </source>
</evidence>
<protein>
    <submittedName>
        <fullName evidence="2">Uncharacterized protein</fullName>
    </submittedName>
</protein>
<organism evidence="2 3">
    <name type="scientific">Dissophora globulifera</name>
    <dbReference type="NCBI Taxonomy" id="979702"/>
    <lineage>
        <taxon>Eukaryota</taxon>
        <taxon>Fungi</taxon>
        <taxon>Fungi incertae sedis</taxon>
        <taxon>Mucoromycota</taxon>
        <taxon>Mortierellomycotina</taxon>
        <taxon>Mortierellomycetes</taxon>
        <taxon>Mortierellales</taxon>
        <taxon>Mortierellaceae</taxon>
        <taxon>Dissophora</taxon>
    </lineage>
</organism>
<sequence length="255" mass="28313">MSATLTLFARAENVTLVNSSDNNSNNVHPSLLPTDTPQDTIETEKTYPVGKGIVYSKHSFFVRKKNKMEGDGSSSKSRMDAVHFLGNLLGLDTTNLESGSSSSSSSNRSSGGDHREIKKNDMDDNHVEKMGSMWEELPLFGDDGYKPRATPKGCAELEHMDQMIWDQQGDRGAIVKSQEKKTKLTSSDKSVSNEDENDEDVIEDDNNSNSGSESERRQQRKVHHKQRQFLKQFRGKALEVDSSTGCPVPSLALTR</sequence>